<dbReference type="PANTHER" id="PTHR33392:SF6">
    <property type="entry name" value="POLYISOPRENYL-TEICHOIC ACID--PEPTIDOGLYCAN TEICHOIC ACID TRANSFERASE TAGU"/>
    <property type="match status" value="1"/>
</dbReference>
<dbReference type="STRING" id="1618207.UM93_04920"/>
<feature type="region of interest" description="Disordered" evidence="2">
    <location>
        <begin position="368"/>
        <end position="390"/>
    </location>
</feature>
<dbReference type="PANTHER" id="PTHR33392">
    <property type="entry name" value="POLYISOPRENYL-TEICHOIC ACID--PEPTIDOGLYCAN TEICHOIC ACID TRANSFERASE TAGU"/>
    <property type="match status" value="1"/>
</dbReference>
<comment type="similarity">
    <text evidence="1">Belongs to the LytR/CpsA/Psr (LCP) family.</text>
</comment>
<feature type="region of interest" description="Disordered" evidence="2">
    <location>
        <begin position="1"/>
        <end position="40"/>
    </location>
</feature>
<dbReference type="AlphaFoldDB" id="A0A0D4BXJ4"/>
<keyword evidence="3" id="KW-0472">Membrane</keyword>
<feature type="transmembrane region" description="Helical" evidence="3">
    <location>
        <begin position="44"/>
        <end position="68"/>
    </location>
</feature>
<evidence type="ECO:0000256" key="3">
    <source>
        <dbReference type="SAM" id="Phobius"/>
    </source>
</evidence>
<feature type="domain" description="Cell envelope-related transcriptional attenuator" evidence="4">
    <location>
        <begin position="126"/>
        <end position="283"/>
    </location>
</feature>
<evidence type="ECO:0000259" key="4">
    <source>
        <dbReference type="Pfam" id="PF03816"/>
    </source>
</evidence>
<protein>
    <submittedName>
        <fullName evidence="6">Transcriptional regulator</fullName>
    </submittedName>
</protein>
<dbReference type="HOGENOM" id="CLU_016455_0_0_11"/>
<dbReference type="Pfam" id="PF03816">
    <property type="entry name" value="LytR_cpsA_psr"/>
    <property type="match status" value="1"/>
</dbReference>
<proteinExistence type="inferred from homology"/>
<name>A0A0D4BXJ4_9MICC</name>
<keyword evidence="7" id="KW-1185">Reference proteome</keyword>
<keyword evidence="3" id="KW-1133">Transmembrane helix</keyword>
<reference evidence="6 7" key="1">
    <citation type="journal article" date="2015" name="Genome Announc.">
        <title>Complete Genome Sequencing of Protease-Producing Novel Arthrobacter sp. Strain IHBB 11108 Using PacBio Single-Molecule Real-Time Sequencing Technology.</title>
        <authorList>
            <person name="Kiran S."/>
            <person name="Swarnkar M.K."/>
            <person name="Pal M."/>
            <person name="Thakur R."/>
            <person name="Tewari R."/>
            <person name="Singh A.K."/>
            <person name="Gulati A."/>
        </authorList>
    </citation>
    <scope>NUCLEOTIDE SEQUENCE [LARGE SCALE GENOMIC DNA]</scope>
    <source>
        <strain evidence="6 7">IHBB 11108</strain>
    </source>
</reference>
<dbReference type="Pfam" id="PF13399">
    <property type="entry name" value="LytR_C"/>
    <property type="match status" value="1"/>
</dbReference>
<evidence type="ECO:0000259" key="5">
    <source>
        <dbReference type="Pfam" id="PF13399"/>
    </source>
</evidence>
<organism evidence="6 7">
    <name type="scientific">Psychromicrobium lacuslunae</name>
    <dbReference type="NCBI Taxonomy" id="1618207"/>
    <lineage>
        <taxon>Bacteria</taxon>
        <taxon>Bacillati</taxon>
        <taxon>Actinomycetota</taxon>
        <taxon>Actinomycetes</taxon>
        <taxon>Micrococcales</taxon>
        <taxon>Micrococcaceae</taxon>
        <taxon>Psychromicrobium</taxon>
    </lineage>
</organism>
<dbReference type="Proteomes" id="UP000061839">
    <property type="component" value="Chromosome"/>
</dbReference>
<dbReference type="RefSeq" id="WP_045074047.1">
    <property type="nucleotide sequence ID" value="NZ_CP011005.1"/>
</dbReference>
<accession>A0A0D4BXJ4</accession>
<dbReference type="NCBIfam" id="TIGR00350">
    <property type="entry name" value="lytR_cpsA_psr"/>
    <property type="match status" value="1"/>
</dbReference>
<evidence type="ECO:0000256" key="2">
    <source>
        <dbReference type="SAM" id="MobiDB-lite"/>
    </source>
</evidence>
<feature type="domain" description="LytR/CpsA/Psr regulator C-terminal" evidence="5">
    <location>
        <begin position="400"/>
        <end position="483"/>
    </location>
</feature>
<feature type="compositionally biased region" description="Low complexity" evidence="2">
    <location>
        <begin position="375"/>
        <end position="390"/>
    </location>
</feature>
<gene>
    <name evidence="6" type="ORF">UM93_04920</name>
</gene>
<feature type="compositionally biased region" description="Polar residues" evidence="2">
    <location>
        <begin position="11"/>
        <end position="20"/>
    </location>
</feature>
<dbReference type="PATRIC" id="fig|1618207.4.peg.1001"/>
<dbReference type="OrthoDB" id="9782542at2"/>
<evidence type="ECO:0000313" key="7">
    <source>
        <dbReference type="Proteomes" id="UP000061839"/>
    </source>
</evidence>
<dbReference type="EMBL" id="CP011005">
    <property type="protein sequence ID" value="AJT41019.1"/>
    <property type="molecule type" value="Genomic_DNA"/>
</dbReference>
<dbReference type="Gene3D" id="3.40.630.190">
    <property type="entry name" value="LCP protein"/>
    <property type="match status" value="1"/>
</dbReference>
<dbReference type="InterPro" id="IPR004474">
    <property type="entry name" value="LytR_CpsA_psr"/>
</dbReference>
<dbReference type="InterPro" id="IPR027381">
    <property type="entry name" value="LytR/CpsA/Psr_C"/>
</dbReference>
<dbReference type="InterPro" id="IPR050922">
    <property type="entry name" value="LytR/CpsA/Psr_CW_biosynth"/>
</dbReference>
<dbReference type="KEGG" id="ari:UM93_04920"/>
<keyword evidence="3" id="KW-0812">Transmembrane</keyword>
<sequence>MSGRRRIRGNGASTQRQLSGSGEAPKPPATEPTRHLRGRRTPRWLKITSAGLALVLVAGIGFAAFLFLQLQGNIKTEDLNAGLNGQNGPVADDDHDPIQILIMGTDTRSGQDASYGSEDESSGYGNSDVMMLLNLSADRKNVSVISFPRDLMVPFPGCKNPHGGDPLPAQPSIQLNAALSLGGPGCTVATINAFTGLTIDHFMLADFTAVKDLTAALGGVDVCVSKAVTDPASGLDLPAGKSSISGEQALAFLRTRHAFGNAGDTDRIKAQQAFLASMTRKIKSEGTLTDLPKLYNIANIVTRNLTVDTSLASPAALITMANRLKDIDLSQVSFVTVPSGADPADSNRLVLSEPTAAELFQAVRSDTSLTSPKVSTQSPTAPSSKTTAPATVSYDKSIQPVVVSNASGLPERAAELLKLLGTAGYTGSVQGEAVANQASSQLLYGTGFADVAKDVAALFGIPASSLVSAPAMNGVQLIVGADFATGTKYGSVTVPKDVVAGTADQPIQCQDVNDLPR</sequence>
<evidence type="ECO:0000256" key="1">
    <source>
        <dbReference type="ARBA" id="ARBA00006068"/>
    </source>
</evidence>
<evidence type="ECO:0000313" key="6">
    <source>
        <dbReference type="EMBL" id="AJT41019.1"/>
    </source>
</evidence>